<dbReference type="Pfam" id="PF20648">
    <property type="entry name" value="DUF6809"/>
    <property type="match status" value="1"/>
</dbReference>
<gene>
    <name evidence="1" type="ORF">U9M73_06905</name>
</gene>
<accession>A0ABU5PIE7</accession>
<dbReference type="InterPro" id="IPR049215">
    <property type="entry name" value="DUF6809"/>
</dbReference>
<protein>
    <submittedName>
        <fullName evidence="1">Uncharacterized protein</fullName>
    </submittedName>
</protein>
<dbReference type="EMBL" id="JAYERP010000001">
    <property type="protein sequence ID" value="MEA3569726.1"/>
    <property type="molecule type" value="Genomic_DNA"/>
</dbReference>
<organism evidence="1 2">
    <name type="scientific">Paenibacillus phoenicis</name>
    <dbReference type="NCBI Taxonomy" id="554117"/>
    <lineage>
        <taxon>Bacteria</taxon>
        <taxon>Bacillati</taxon>
        <taxon>Bacillota</taxon>
        <taxon>Bacilli</taxon>
        <taxon>Bacillales</taxon>
        <taxon>Paenibacillaceae</taxon>
        <taxon>Paenibacillus</taxon>
    </lineage>
</organism>
<dbReference type="RefSeq" id="WP_260071563.1">
    <property type="nucleotide sequence ID" value="NZ_CBCSKM010000003.1"/>
</dbReference>
<evidence type="ECO:0000313" key="2">
    <source>
        <dbReference type="Proteomes" id="UP001292216"/>
    </source>
</evidence>
<dbReference type="Proteomes" id="UP001292216">
    <property type="component" value="Unassembled WGS sequence"/>
</dbReference>
<name>A0ABU5PIE7_9BACL</name>
<comment type="caution">
    <text evidence="1">The sequence shown here is derived from an EMBL/GenBank/DDBJ whole genome shotgun (WGS) entry which is preliminary data.</text>
</comment>
<keyword evidence="2" id="KW-1185">Reference proteome</keyword>
<sequence length="94" mass="10924">MKSIVEDIFYGNLRPEERLVPTDPDYRPLNRKISDLMQEAKECFSEKDFAKLEQILDLNGESNSMVIREAFVQGFRMGTLVMVEVFCGDKEKRS</sequence>
<proteinExistence type="predicted"/>
<evidence type="ECO:0000313" key="1">
    <source>
        <dbReference type="EMBL" id="MEA3569726.1"/>
    </source>
</evidence>
<reference evidence="1 2" key="1">
    <citation type="submission" date="2023-12" db="EMBL/GenBank/DDBJ databases">
        <title>Whole genome sequencing of Paenibacillus phoenicis isolated from the Phoenix Mars Lander spacecraft assembly facility.</title>
        <authorList>
            <person name="Garcia A."/>
            <person name="Venkateswaran K."/>
        </authorList>
    </citation>
    <scope>NUCLEOTIDE SEQUENCE [LARGE SCALE GENOMIC DNA]</scope>
    <source>
        <strain evidence="1 2">3PO2SA</strain>
    </source>
</reference>